<name>A0ABT7S497_9CELL</name>
<keyword evidence="1" id="KW-1133">Transmembrane helix</keyword>
<evidence type="ECO:0000313" key="3">
    <source>
        <dbReference type="EMBL" id="MDM7830457.1"/>
    </source>
</evidence>
<evidence type="ECO:0000256" key="1">
    <source>
        <dbReference type="SAM" id="Phobius"/>
    </source>
</evidence>
<sequence>MTTNQVSRSAGWVSFAALTLLTVGLFNVITGLVAVLDSAKLIRWSGTGAEIVDVEAWGWVQLVIGVALALVALALRGGAAWARTAAVLLVLLSLVAQFLSIPVTPTWSLVIIGLNVVVLWAVVVHADDRSAA</sequence>
<dbReference type="RefSeq" id="WP_289445428.1">
    <property type="nucleotide sequence ID" value="NZ_JAUCGR010000001.1"/>
</dbReference>
<feature type="domain" description="DUF7144" evidence="2">
    <location>
        <begin position="12"/>
        <end position="126"/>
    </location>
</feature>
<reference evidence="3 4" key="1">
    <citation type="submission" date="2023-06" db="EMBL/GenBank/DDBJ databases">
        <title>Cellulomonas sp. MW9 Whole genome sequence.</title>
        <authorList>
            <person name="Park S."/>
        </authorList>
    </citation>
    <scope>NUCLEOTIDE SEQUENCE [LARGE SCALE GENOMIC DNA]</scope>
    <source>
        <strain evidence="3 4">MW9</strain>
    </source>
</reference>
<keyword evidence="1" id="KW-0812">Transmembrane</keyword>
<feature type="transmembrane region" description="Helical" evidence="1">
    <location>
        <begin position="107"/>
        <end position="126"/>
    </location>
</feature>
<comment type="caution">
    <text evidence="3">The sequence shown here is derived from an EMBL/GenBank/DDBJ whole genome shotgun (WGS) entry which is preliminary data.</text>
</comment>
<evidence type="ECO:0000313" key="4">
    <source>
        <dbReference type="Proteomes" id="UP001321453"/>
    </source>
</evidence>
<evidence type="ECO:0000259" key="2">
    <source>
        <dbReference type="Pfam" id="PF23636"/>
    </source>
</evidence>
<dbReference type="Proteomes" id="UP001321453">
    <property type="component" value="Unassembled WGS sequence"/>
</dbReference>
<proteinExistence type="predicted"/>
<keyword evidence="4" id="KW-1185">Reference proteome</keyword>
<organism evidence="3 4">
    <name type="scientific">Cellulomonas edaphi</name>
    <dbReference type="NCBI Taxonomy" id="3053468"/>
    <lineage>
        <taxon>Bacteria</taxon>
        <taxon>Bacillati</taxon>
        <taxon>Actinomycetota</taxon>
        <taxon>Actinomycetes</taxon>
        <taxon>Micrococcales</taxon>
        <taxon>Cellulomonadaceae</taxon>
        <taxon>Cellulomonas</taxon>
    </lineage>
</organism>
<accession>A0ABT7S497</accession>
<feature type="transmembrane region" description="Helical" evidence="1">
    <location>
        <begin position="82"/>
        <end position="101"/>
    </location>
</feature>
<gene>
    <name evidence="3" type="ORF">QRT05_03860</name>
</gene>
<feature type="transmembrane region" description="Helical" evidence="1">
    <location>
        <begin position="12"/>
        <end position="36"/>
    </location>
</feature>
<keyword evidence="1" id="KW-0472">Membrane</keyword>
<dbReference type="EMBL" id="JAUCGR010000001">
    <property type="protein sequence ID" value="MDM7830457.1"/>
    <property type="molecule type" value="Genomic_DNA"/>
</dbReference>
<dbReference type="Pfam" id="PF23636">
    <property type="entry name" value="DUF7144"/>
    <property type="match status" value="1"/>
</dbReference>
<protein>
    <recommendedName>
        <fullName evidence="2">DUF7144 domain-containing protein</fullName>
    </recommendedName>
</protein>
<dbReference type="InterPro" id="IPR055568">
    <property type="entry name" value="DUF7144"/>
</dbReference>
<feature type="transmembrane region" description="Helical" evidence="1">
    <location>
        <begin position="56"/>
        <end position="75"/>
    </location>
</feature>